<organism evidence="3 4">
    <name type="scientific">Hyalangium minutum</name>
    <dbReference type="NCBI Taxonomy" id="394096"/>
    <lineage>
        <taxon>Bacteria</taxon>
        <taxon>Pseudomonadati</taxon>
        <taxon>Myxococcota</taxon>
        <taxon>Myxococcia</taxon>
        <taxon>Myxococcales</taxon>
        <taxon>Cystobacterineae</taxon>
        <taxon>Archangiaceae</taxon>
        <taxon>Hyalangium</taxon>
    </lineage>
</organism>
<dbReference type="GO" id="GO:0006171">
    <property type="term" value="P:cAMP biosynthetic process"/>
    <property type="evidence" value="ECO:0007669"/>
    <property type="project" value="TreeGrafter"/>
</dbReference>
<feature type="transmembrane region" description="Helical" evidence="1">
    <location>
        <begin position="53"/>
        <end position="70"/>
    </location>
</feature>
<proteinExistence type="predicted"/>
<dbReference type="Proteomes" id="UP000028725">
    <property type="component" value="Unassembled WGS sequence"/>
</dbReference>
<dbReference type="SMART" id="SM00044">
    <property type="entry name" value="CYCc"/>
    <property type="match status" value="1"/>
</dbReference>
<dbReference type="InterPro" id="IPR029787">
    <property type="entry name" value="Nucleotide_cyclase"/>
</dbReference>
<dbReference type="PROSITE" id="PS50125">
    <property type="entry name" value="GUANYLATE_CYCLASE_2"/>
    <property type="match status" value="1"/>
</dbReference>
<dbReference type="PANTHER" id="PTHR43081">
    <property type="entry name" value="ADENYLATE CYCLASE, TERMINAL-DIFFERENTIATION SPECIFIC-RELATED"/>
    <property type="match status" value="1"/>
</dbReference>
<dbReference type="GO" id="GO:0004016">
    <property type="term" value="F:adenylate cyclase activity"/>
    <property type="evidence" value="ECO:0007669"/>
    <property type="project" value="UniProtKB-ARBA"/>
</dbReference>
<feature type="domain" description="Guanylate cyclase" evidence="2">
    <location>
        <begin position="226"/>
        <end position="358"/>
    </location>
</feature>
<dbReference type="Pfam" id="PF00211">
    <property type="entry name" value="Guanylate_cyc"/>
    <property type="match status" value="1"/>
</dbReference>
<feature type="transmembrane region" description="Helical" evidence="1">
    <location>
        <begin position="134"/>
        <end position="153"/>
    </location>
</feature>
<feature type="transmembrane region" description="Helical" evidence="1">
    <location>
        <begin position="159"/>
        <end position="177"/>
    </location>
</feature>
<dbReference type="EMBL" id="JMCB01000028">
    <property type="protein sequence ID" value="KFE60717.1"/>
    <property type="molecule type" value="Genomic_DNA"/>
</dbReference>
<keyword evidence="1" id="KW-0812">Transmembrane</keyword>
<keyword evidence="1" id="KW-0472">Membrane</keyword>
<accession>A0A085VZ54</accession>
<dbReference type="CDD" id="cd07302">
    <property type="entry name" value="CHD"/>
    <property type="match status" value="1"/>
</dbReference>
<dbReference type="PANTHER" id="PTHR43081:SF1">
    <property type="entry name" value="ADENYLATE CYCLASE, TERMINAL-DIFFERENTIATION SPECIFIC"/>
    <property type="match status" value="1"/>
</dbReference>
<comment type="caution">
    <text evidence="3">The sequence shown here is derived from an EMBL/GenBank/DDBJ whole genome shotgun (WGS) entry which is preliminary data.</text>
</comment>
<dbReference type="InterPro" id="IPR050697">
    <property type="entry name" value="Adenylyl/Guanylyl_Cyclase_3/4"/>
</dbReference>
<evidence type="ECO:0000256" key="1">
    <source>
        <dbReference type="SAM" id="Phobius"/>
    </source>
</evidence>
<feature type="transmembrane region" description="Helical" evidence="1">
    <location>
        <begin position="106"/>
        <end position="127"/>
    </location>
</feature>
<protein>
    <submittedName>
        <fullName evidence="3">Adenylate cyclase</fullName>
    </submittedName>
</protein>
<keyword evidence="4" id="KW-1185">Reference proteome</keyword>
<dbReference type="Gene3D" id="3.30.70.1230">
    <property type="entry name" value="Nucleotide cyclase"/>
    <property type="match status" value="1"/>
</dbReference>
<feature type="transmembrane region" description="Helical" evidence="1">
    <location>
        <begin position="82"/>
        <end position="100"/>
    </location>
</feature>
<dbReference type="STRING" id="394096.DB31_4630"/>
<gene>
    <name evidence="3" type="ORF">DB31_4630</name>
</gene>
<reference evidence="3 4" key="1">
    <citation type="submission" date="2014-04" db="EMBL/GenBank/DDBJ databases">
        <title>Genome assembly of Hyalangium minutum DSM 14724.</title>
        <authorList>
            <person name="Sharma G."/>
            <person name="Subramanian S."/>
        </authorList>
    </citation>
    <scope>NUCLEOTIDE SEQUENCE [LARGE SCALE GENOMIC DNA]</scope>
    <source>
        <strain evidence="3 4">DSM 14724</strain>
    </source>
</reference>
<dbReference type="RefSeq" id="WP_044198633.1">
    <property type="nucleotide sequence ID" value="NZ_JMCB01000028.1"/>
</dbReference>
<dbReference type="OrthoDB" id="9806735at2"/>
<dbReference type="GO" id="GO:0035556">
    <property type="term" value="P:intracellular signal transduction"/>
    <property type="evidence" value="ECO:0007669"/>
    <property type="project" value="InterPro"/>
</dbReference>
<name>A0A085VZ54_9BACT</name>
<sequence>MLLDQSETALEELLNQRLDERRVQVSEWLNRFRAGGALGWWVFALVFDWKSPAWMLGGYLGLALALWFGARRLPALGKRPSLGVVGIDMPAICLIQLSALQSSPNTVAVALMPICTYATLVVVVAMLGLSRVGVAVATGVAIACEVVLCEAVGMPREAYLYALVFVLVMAAVAATFVSRQVMGLVNDVTREQARRARLGRYFSPQVASRIAEQGPGGDAGQHREVTLLFSDIRGFTTMADRMESPQVVALLNEYLSKMVEVVFRNGGTLDKFIGDGILAYFGAPLELAGHPQAAVECGLQMLEALKELNATRASRGEEPLNIGIGIHTGRVVVGTIGPEQRREYTVIGDAVNLASRIEGLTKKVGVPMLVTGATQARCGTDFEFTAAQPLSVQGKPEPVATFMPQRAPASRAAAQ</sequence>
<dbReference type="PATRIC" id="fig|394096.3.peg.8362"/>
<evidence type="ECO:0000259" key="2">
    <source>
        <dbReference type="PROSITE" id="PS50125"/>
    </source>
</evidence>
<dbReference type="SUPFAM" id="SSF55073">
    <property type="entry name" value="Nucleotide cyclase"/>
    <property type="match status" value="1"/>
</dbReference>
<dbReference type="AlphaFoldDB" id="A0A085VZ54"/>
<keyword evidence="1" id="KW-1133">Transmembrane helix</keyword>
<dbReference type="InterPro" id="IPR001054">
    <property type="entry name" value="A/G_cyclase"/>
</dbReference>
<evidence type="ECO:0000313" key="3">
    <source>
        <dbReference type="EMBL" id="KFE60717.1"/>
    </source>
</evidence>
<evidence type="ECO:0000313" key="4">
    <source>
        <dbReference type="Proteomes" id="UP000028725"/>
    </source>
</evidence>